<dbReference type="RefSeq" id="WP_089901098.1">
    <property type="nucleotide sequence ID" value="NZ_FOCI01000007.1"/>
</dbReference>
<evidence type="ECO:0000256" key="1">
    <source>
        <dbReference type="ARBA" id="ARBA00022801"/>
    </source>
</evidence>
<dbReference type="CDD" id="cd01014">
    <property type="entry name" value="nicotinamidase_related"/>
    <property type="match status" value="1"/>
</dbReference>
<evidence type="ECO:0000259" key="2">
    <source>
        <dbReference type="Pfam" id="PF00857"/>
    </source>
</evidence>
<dbReference type="OrthoDB" id="9794942at2"/>
<dbReference type="STRING" id="245187.SAMN04488003_107128"/>
<keyword evidence="1" id="KW-0378">Hydrolase</keyword>
<dbReference type="AlphaFoldDB" id="A0A1H8CVV8"/>
<dbReference type="InterPro" id="IPR050272">
    <property type="entry name" value="Isochorismatase-like_hydrls"/>
</dbReference>
<keyword evidence="4" id="KW-1185">Reference proteome</keyword>
<proteinExistence type="predicted"/>
<protein>
    <submittedName>
        <fullName evidence="3">Nicotinamidase-related amidase</fullName>
    </submittedName>
</protein>
<name>A0A1H8CVV8_9RHOB</name>
<evidence type="ECO:0000313" key="3">
    <source>
        <dbReference type="EMBL" id="SEM99136.1"/>
    </source>
</evidence>
<dbReference type="GO" id="GO:0016787">
    <property type="term" value="F:hydrolase activity"/>
    <property type="evidence" value="ECO:0007669"/>
    <property type="project" value="UniProtKB-KW"/>
</dbReference>
<dbReference type="PANTHER" id="PTHR43540:SF1">
    <property type="entry name" value="ISOCHORISMATASE HYDROLASE"/>
    <property type="match status" value="1"/>
</dbReference>
<dbReference type="PANTHER" id="PTHR43540">
    <property type="entry name" value="PEROXYUREIDOACRYLATE/UREIDOACRYLATE AMIDOHYDROLASE-RELATED"/>
    <property type="match status" value="1"/>
</dbReference>
<dbReference type="Pfam" id="PF00857">
    <property type="entry name" value="Isochorismatase"/>
    <property type="match status" value="1"/>
</dbReference>
<sequence length="183" mass="19028">MTQTALILIDIQNDYFPGGSWEVDRMGTVAANAARLLGHARTTGDLVIHVRHEAGSDTAPFFRPGTSGAEINSAVAPQGAEAVVLKHRPNAFHQTDLLDRLRTAGVADLIVCGAMSQMCVDATVRAAADLGFKVTVVSDACGAKAASFGGMDVQASVVQAAFLAPLAMSYAKVVTTDAALSQR</sequence>
<feature type="domain" description="Isochorismatase-like" evidence="2">
    <location>
        <begin position="4"/>
        <end position="146"/>
    </location>
</feature>
<dbReference type="Proteomes" id="UP000199585">
    <property type="component" value="Unassembled WGS sequence"/>
</dbReference>
<dbReference type="InterPro" id="IPR000868">
    <property type="entry name" value="Isochorismatase-like_dom"/>
</dbReference>
<dbReference type="EMBL" id="FOCI01000007">
    <property type="protein sequence ID" value="SEM99136.1"/>
    <property type="molecule type" value="Genomic_DNA"/>
</dbReference>
<dbReference type="SUPFAM" id="SSF52499">
    <property type="entry name" value="Isochorismatase-like hydrolases"/>
    <property type="match status" value="1"/>
</dbReference>
<reference evidence="3 4" key="1">
    <citation type="submission" date="2016-10" db="EMBL/GenBank/DDBJ databases">
        <authorList>
            <person name="de Groot N.N."/>
        </authorList>
    </citation>
    <scope>NUCLEOTIDE SEQUENCE [LARGE SCALE GENOMIC DNA]</scope>
    <source>
        <strain evidence="3 4">DSM 16213</strain>
    </source>
</reference>
<dbReference type="Gene3D" id="3.40.50.850">
    <property type="entry name" value="Isochorismatase-like"/>
    <property type="match status" value="1"/>
</dbReference>
<dbReference type="InterPro" id="IPR036380">
    <property type="entry name" value="Isochorismatase-like_sf"/>
</dbReference>
<accession>A0A1H8CVV8</accession>
<gene>
    <name evidence="3" type="ORF">SAMN04488003_107128</name>
</gene>
<evidence type="ECO:0000313" key="4">
    <source>
        <dbReference type="Proteomes" id="UP000199585"/>
    </source>
</evidence>
<organism evidence="3 4">
    <name type="scientific">Loktanella fryxellensis</name>
    <dbReference type="NCBI Taxonomy" id="245187"/>
    <lineage>
        <taxon>Bacteria</taxon>
        <taxon>Pseudomonadati</taxon>
        <taxon>Pseudomonadota</taxon>
        <taxon>Alphaproteobacteria</taxon>
        <taxon>Rhodobacterales</taxon>
        <taxon>Roseobacteraceae</taxon>
        <taxon>Loktanella</taxon>
    </lineage>
</organism>